<evidence type="ECO:0000256" key="2">
    <source>
        <dbReference type="SAM" id="MobiDB-lite"/>
    </source>
</evidence>
<reference evidence="4 5" key="1">
    <citation type="journal article" date="2019" name="Sci. Rep.">
        <title>Orb-weaving spider Araneus ventricosus genome elucidates the spidroin gene catalogue.</title>
        <authorList>
            <person name="Kono N."/>
            <person name="Nakamura H."/>
            <person name="Ohtoshi R."/>
            <person name="Moran D.A.P."/>
            <person name="Shinohara A."/>
            <person name="Yoshida Y."/>
            <person name="Fujiwara M."/>
            <person name="Mori M."/>
            <person name="Tomita M."/>
            <person name="Arakawa K."/>
        </authorList>
    </citation>
    <scope>NUCLEOTIDE SEQUENCE [LARGE SCALE GENOMIC DNA]</scope>
</reference>
<feature type="region of interest" description="Disordered" evidence="2">
    <location>
        <begin position="82"/>
        <end position="174"/>
    </location>
</feature>
<evidence type="ECO:0000313" key="5">
    <source>
        <dbReference type="Proteomes" id="UP000499080"/>
    </source>
</evidence>
<dbReference type="SUPFAM" id="SSF57756">
    <property type="entry name" value="Retrovirus zinc finger-like domains"/>
    <property type="match status" value="1"/>
</dbReference>
<feature type="compositionally biased region" description="Basic residues" evidence="2">
    <location>
        <begin position="97"/>
        <end position="109"/>
    </location>
</feature>
<dbReference type="GO" id="GO:0003676">
    <property type="term" value="F:nucleic acid binding"/>
    <property type="evidence" value="ECO:0007669"/>
    <property type="project" value="InterPro"/>
</dbReference>
<name>A0A4Y2WTZ8_ARAVE</name>
<keyword evidence="5" id="KW-1185">Reference proteome</keyword>
<accession>A0A4Y2WTZ8</accession>
<gene>
    <name evidence="4" type="ORF">AVEN_213954_1</name>
</gene>
<dbReference type="SMART" id="SM00343">
    <property type="entry name" value="ZnF_C2HC"/>
    <property type="match status" value="2"/>
</dbReference>
<dbReference type="InterPro" id="IPR036875">
    <property type="entry name" value="Znf_CCHC_sf"/>
</dbReference>
<dbReference type="OrthoDB" id="6774308at2759"/>
<dbReference type="GO" id="GO:0008270">
    <property type="term" value="F:zinc ion binding"/>
    <property type="evidence" value="ECO:0007669"/>
    <property type="project" value="UniProtKB-KW"/>
</dbReference>
<dbReference type="AlphaFoldDB" id="A0A4Y2WTZ8"/>
<dbReference type="Proteomes" id="UP000499080">
    <property type="component" value="Unassembled WGS sequence"/>
</dbReference>
<feature type="domain" description="CCHC-type" evidence="3">
    <location>
        <begin position="351"/>
        <end position="367"/>
    </location>
</feature>
<organism evidence="4 5">
    <name type="scientific">Araneus ventricosus</name>
    <name type="common">Orbweaver spider</name>
    <name type="synonym">Epeira ventricosa</name>
    <dbReference type="NCBI Taxonomy" id="182803"/>
    <lineage>
        <taxon>Eukaryota</taxon>
        <taxon>Metazoa</taxon>
        <taxon>Ecdysozoa</taxon>
        <taxon>Arthropoda</taxon>
        <taxon>Chelicerata</taxon>
        <taxon>Arachnida</taxon>
        <taxon>Araneae</taxon>
        <taxon>Araneomorphae</taxon>
        <taxon>Entelegynae</taxon>
        <taxon>Araneoidea</taxon>
        <taxon>Araneidae</taxon>
        <taxon>Araneus</taxon>
    </lineage>
</organism>
<keyword evidence="1" id="KW-0479">Metal-binding</keyword>
<evidence type="ECO:0000256" key="1">
    <source>
        <dbReference type="PROSITE-ProRule" id="PRU00047"/>
    </source>
</evidence>
<proteinExistence type="predicted"/>
<dbReference type="PROSITE" id="PS50158">
    <property type="entry name" value="ZF_CCHC"/>
    <property type="match status" value="1"/>
</dbReference>
<dbReference type="InterPro" id="IPR001878">
    <property type="entry name" value="Znf_CCHC"/>
</dbReference>
<keyword evidence="1" id="KW-0863">Zinc-finger</keyword>
<sequence length="385" mass="43094">MFIPPYGVVCTLQCNIRLRPNLPIRKVDVKLTRIRIGHTRFTHRHLLFGERAPLCPTCHEHFTINHILIECPSFKCHPIGLRNGPVIHPERTNSKPTSRKREKSTKSKSSKTAVAPQEAKITTPKGVDDAPKEQPMSAPLSFASAAQKGASMIQDPPVRISAPSTKTVPPGRTNLSKAKRSVVFLIYHKVESDISTSSQLLKCLERNISLGKIGVKMVATRPIRDGGLVLVTETKPMSEVLQTAIQNCPAVVDKVSVRAPKGRVSHILVFDVPVGKYASRDKEAKWICRLRKSNNLAEGEISVRFRRKGKNGTEQWILALDPDVFKGIPTQGHLNHGYISFRYREVLEPTRCFKCQKFGHVRSQCPDLKRPDYCTKCTGKHLPKD</sequence>
<keyword evidence="1" id="KW-0862">Zinc</keyword>
<evidence type="ECO:0000259" key="3">
    <source>
        <dbReference type="PROSITE" id="PS50158"/>
    </source>
</evidence>
<evidence type="ECO:0000313" key="4">
    <source>
        <dbReference type="EMBL" id="GBO40266.1"/>
    </source>
</evidence>
<comment type="caution">
    <text evidence="4">The sequence shown here is derived from an EMBL/GenBank/DDBJ whole genome shotgun (WGS) entry which is preliminary data.</text>
</comment>
<dbReference type="EMBL" id="BGPR01065449">
    <property type="protein sequence ID" value="GBO40266.1"/>
    <property type="molecule type" value="Genomic_DNA"/>
</dbReference>
<dbReference type="Gene3D" id="4.10.60.10">
    <property type="entry name" value="Zinc finger, CCHC-type"/>
    <property type="match status" value="1"/>
</dbReference>
<protein>
    <recommendedName>
        <fullName evidence="3">CCHC-type domain-containing protein</fullName>
    </recommendedName>
</protein>